<evidence type="ECO:0000313" key="3">
    <source>
        <dbReference type="Proteomes" id="UP000431922"/>
    </source>
</evidence>
<sequence>MNRWGALIFVFLAAFGAVSLIGDEDDPGVLLDAADELTRSKSQYEADAAALAQPDDRPVLDADTGGELTPDEELEAEFLPDDELIDDTHGFEPTPDIIPTPPGEGVEEQGDVVMYI</sequence>
<evidence type="ECO:0000313" key="2">
    <source>
        <dbReference type="EMBL" id="MXP44758.1"/>
    </source>
</evidence>
<gene>
    <name evidence="2" type="ORF">GRI65_09850</name>
</gene>
<name>A0A845B338_9SPHN</name>
<feature type="region of interest" description="Disordered" evidence="1">
    <location>
        <begin position="84"/>
        <end position="112"/>
    </location>
</feature>
<organism evidence="2 3">
    <name type="scientific">Allopontixanthobacter sediminis</name>
    <dbReference type="NCBI Taxonomy" id="1689985"/>
    <lineage>
        <taxon>Bacteria</taxon>
        <taxon>Pseudomonadati</taxon>
        <taxon>Pseudomonadota</taxon>
        <taxon>Alphaproteobacteria</taxon>
        <taxon>Sphingomonadales</taxon>
        <taxon>Erythrobacteraceae</taxon>
        <taxon>Allopontixanthobacter</taxon>
    </lineage>
</organism>
<keyword evidence="3" id="KW-1185">Reference proteome</keyword>
<dbReference type="AlphaFoldDB" id="A0A845B338"/>
<dbReference type="OrthoDB" id="9933095at2"/>
<proteinExistence type="predicted"/>
<accession>A0A845B338</accession>
<dbReference type="EMBL" id="WTYL01000002">
    <property type="protein sequence ID" value="MXP44758.1"/>
    <property type="molecule type" value="Genomic_DNA"/>
</dbReference>
<comment type="caution">
    <text evidence="2">The sequence shown here is derived from an EMBL/GenBank/DDBJ whole genome shotgun (WGS) entry which is preliminary data.</text>
</comment>
<protein>
    <submittedName>
        <fullName evidence="2">Uncharacterized protein</fullName>
    </submittedName>
</protein>
<dbReference type="RefSeq" id="WP_160756313.1">
    <property type="nucleotide sequence ID" value="NZ_WTYL01000002.1"/>
</dbReference>
<reference evidence="2 3" key="1">
    <citation type="submission" date="2019-12" db="EMBL/GenBank/DDBJ databases">
        <title>Genomic-based taxomic classification of the family Erythrobacteraceae.</title>
        <authorList>
            <person name="Xu L."/>
        </authorList>
    </citation>
    <scope>NUCLEOTIDE SEQUENCE [LARGE SCALE GENOMIC DNA]</scope>
    <source>
        <strain evidence="2 3">KCTC 42453</strain>
    </source>
</reference>
<feature type="region of interest" description="Disordered" evidence="1">
    <location>
        <begin position="45"/>
        <end position="71"/>
    </location>
</feature>
<evidence type="ECO:0000256" key="1">
    <source>
        <dbReference type="SAM" id="MobiDB-lite"/>
    </source>
</evidence>
<dbReference type="Proteomes" id="UP000431922">
    <property type="component" value="Unassembled WGS sequence"/>
</dbReference>